<gene>
    <name evidence="6" type="ORF">N7458_008153</name>
</gene>
<dbReference type="InterPro" id="IPR051205">
    <property type="entry name" value="UbiH/COQ6_monooxygenase"/>
</dbReference>
<feature type="region of interest" description="Disordered" evidence="4">
    <location>
        <begin position="82"/>
        <end position="142"/>
    </location>
</feature>
<dbReference type="GO" id="GO:0005739">
    <property type="term" value="C:mitochondrion"/>
    <property type="evidence" value="ECO:0007669"/>
    <property type="project" value="TreeGrafter"/>
</dbReference>
<dbReference type="InterPro" id="IPR002938">
    <property type="entry name" value="FAD-bd"/>
</dbReference>
<evidence type="ECO:0000256" key="2">
    <source>
        <dbReference type="ARBA" id="ARBA00022827"/>
    </source>
</evidence>
<evidence type="ECO:0000313" key="7">
    <source>
        <dbReference type="Proteomes" id="UP001213681"/>
    </source>
</evidence>
<dbReference type="PANTHER" id="PTHR43876">
    <property type="entry name" value="UBIQUINONE BIOSYNTHESIS MONOOXYGENASE COQ6, MITOCHONDRIAL"/>
    <property type="match status" value="1"/>
</dbReference>
<proteinExistence type="predicted"/>
<feature type="domain" description="FAD-binding" evidence="5">
    <location>
        <begin position="229"/>
        <end position="564"/>
    </location>
</feature>
<evidence type="ECO:0000256" key="1">
    <source>
        <dbReference type="ARBA" id="ARBA00022630"/>
    </source>
</evidence>
<accession>A0AAD6G1S9</accession>
<protein>
    <recommendedName>
        <fullName evidence="5">FAD-binding domain-containing protein</fullName>
    </recommendedName>
</protein>
<name>A0AAD6G1S9_9EURO</name>
<evidence type="ECO:0000256" key="3">
    <source>
        <dbReference type="ARBA" id="ARBA00023002"/>
    </source>
</evidence>
<dbReference type="PANTHER" id="PTHR43876:SF18">
    <property type="entry name" value="PUTATIVE (AFU_ORTHOLOGUE AFUA_3G09540)-RELATED"/>
    <property type="match status" value="1"/>
</dbReference>
<evidence type="ECO:0000256" key="4">
    <source>
        <dbReference type="SAM" id="MobiDB-lite"/>
    </source>
</evidence>
<dbReference type="PRINTS" id="PR00420">
    <property type="entry name" value="RNGMNOXGNASE"/>
</dbReference>
<keyword evidence="1" id="KW-0285">Flavoprotein</keyword>
<dbReference type="AlphaFoldDB" id="A0AAD6G1S9"/>
<dbReference type="Gene3D" id="3.50.50.60">
    <property type="entry name" value="FAD/NAD(P)-binding domain"/>
    <property type="match status" value="1"/>
</dbReference>
<keyword evidence="2" id="KW-0274">FAD</keyword>
<comment type="caution">
    <text evidence="6">The sequence shown here is derived from an EMBL/GenBank/DDBJ whole genome shotgun (WGS) entry which is preliminary data.</text>
</comment>
<dbReference type="RefSeq" id="XP_056764361.1">
    <property type="nucleotide sequence ID" value="XM_056911535.1"/>
</dbReference>
<reference evidence="6" key="1">
    <citation type="submission" date="2022-12" db="EMBL/GenBank/DDBJ databases">
        <authorList>
            <person name="Petersen C."/>
        </authorList>
    </citation>
    <scope>NUCLEOTIDE SEQUENCE</scope>
    <source>
        <strain evidence="6">IBT 16125</strain>
    </source>
</reference>
<feature type="compositionally biased region" description="Basic and acidic residues" evidence="4">
    <location>
        <begin position="119"/>
        <end position="136"/>
    </location>
</feature>
<reference evidence="6" key="2">
    <citation type="journal article" date="2023" name="IMA Fungus">
        <title>Comparative genomic study of the Penicillium genus elucidates a diverse pangenome and 15 lateral gene transfer events.</title>
        <authorList>
            <person name="Petersen C."/>
            <person name="Sorensen T."/>
            <person name="Nielsen M.R."/>
            <person name="Sondergaard T.E."/>
            <person name="Sorensen J.L."/>
            <person name="Fitzpatrick D.A."/>
            <person name="Frisvad J.C."/>
            <person name="Nielsen K.L."/>
        </authorList>
    </citation>
    <scope>NUCLEOTIDE SEQUENCE</scope>
    <source>
        <strain evidence="6">IBT 16125</strain>
    </source>
</reference>
<dbReference type="SUPFAM" id="SSF51905">
    <property type="entry name" value="FAD/NAD(P)-binding domain"/>
    <property type="match status" value="1"/>
</dbReference>
<dbReference type="Proteomes" id="UP001213681">
    <property type="component" value="Unassembled WGS sequence"/>
</dbReference>
<sequence>MEALEHRLQLTENALLRLLSQVSNTQLLEAFPSHSSSDRSPSGYVPLARIEKKGIEDWAQFPLDTADNIRKWQRFYTDQDAGCPSQQVLGNENPSIRSDHTSDRKRKHMALDGPTNGPFEEHVKGSSESDSPHEHQPWPSSPTALYRAQERPYLHVGVHQHLNINESEHNEPGIVDTGAHPPMWEDKAVATQMASSWDGAPSLNFQHRFLCDGIDQVGEPHSVEGWGVVIVVGAGPSGLILGILLAKQGIEVELLDAGAELDNQPRAAHYATPATYELARAGVLDDVRAVGIPCKSFAWRKMDTTFIAGMKHDVLPADYPYSMVVLPLDRLGKILYEHIQRQPTATVKWSHRVVRIGQDQGMAWVDIETSKGTVRSEADYVIGCDGASSTVRRELFGPEYPGETLDAQIIATNVYYDFTKYGYWDSNFIVHPKNWHMAARITTDGLYRVSYGDVPGLTRDEYIARQPQRYEEILPGNPKPGDYTITNISPYKLQQRCAPSFRVGRVILAADAAHLCNPFGGLGLTGGIADVGCLYDSLIGMHKGLADESILDTYSEVRKRIWSDTIDPMSRENFRRLHDQDPEKARDNDEFFKILIEAESDTELAQELALGLEVLRHDMTQYYKKPSEEAKL</sequence>
<keyword evidence="3" id="KW-0560">Oxidoreductase</keyword>
<feature type="compositionally biased region" description="Polar residues" evidence="4">
    <location>
        <begin position="84"/>
        <end position="96"/>
    </location>
</feature>
<dbReference type="EMBL" id="JAPVEA010000007">
    <property type="protein sequence ID" value="KAJ5444281.1"/>
    <property type="molecule type" value="Genomic_DNA"/>
</dbReference>
<evidence type="ECO:0000259" key="5">
    <source>
        <dbReference type="Pfam" id="PF01494"/>
    </source>
</evidence>
<evidence type="ECO:0000313" key="6">
    <source>
        <dbReference type="EMBL" id="KAJ5444281.1"/>
    </source>
</evidence>
<dbReference type="GeneID" id="81601778"/>
<dbReference type="GO" id="GO:0071949">
    <property type="term" value="F:FAD binding"/>
    <property type="evidence" value="ECO:0007669"/>
    <property type="project" value="InterPro"/>
</dbReference>
<organism evidence="6 7">
    <name type="scientific">Penicillium daleae</name>
    <dbReference type="NCBI Taxonomy" id="63821"/>
    <lineage>
        <taxon>Eukaryota</taxon>
        <taxon>Fungi</taxon>
        <taxon>Dikarya</taxon>
        <taxon>Ascomycota</taxon>
        <taxon>Pezizomycotina</taxon>
        <taxon>Eurotiomycetes</taxon>
        <taxon>Eurotiomycetidae</taxon>
        <taxon>Eurotiales</taxon>
        <taxon>Aspergillaceae</taxon>
        <taxon>Penicillium</taxon>
    </lineage>
</organism>
<dbReference type="Gene3D" id="3.30.70.2450">
    <property type="match status" value="1"/>
</dbReference>
<keyword evidence="7" id="KW-1185">Reference proteome</keyword>
<dbReference type="GO" id="GO:0016491">
    <property type="term" value="F:oxidoreductase activity"/>
    <property type="evidence" value="ECO:0007669"/>
    <property type="project" value="UniProtKB-KW"/>
</dbReference>
<dbReference type="InterPro" id="IPR036188">
    <property type="entry name" value="FAD/NAD-bd_sf"/>
</dbReference>
<dbReference type="Pfam" id="PF01494">
    <property type="entry name" value="FAD_binding_3"/>
    <property type="match status" value="1"/>
</dbReference>